<dbReference type="Pfam" id="PF01221">
    <property type="entry name" value="Dynein_light"/>
    <property type="match status" value="1"/>
</dbReference>
<dbReference type="SMART" id="SM01375">
    <property type="entry name" value="Dynein_light"/>
    <property type="match status" value="1"/>
</dbReference>
<evidence type="ECO:0000313" key="3">
    <source>
        <dbReference type="Proteomes" id="UP000822476"/>
    </source>
</evidence>
<dbReference type="InterPro" id="IPR001372">
    <property type="entry name" value="Dynein_light_chain_typ-1/2"/>
</dbReference>
<name>A0A8S9Z987_9TREM</name>
<dbReference type="InterPro" id="IPR011992">
    <property type="entry name" value="EF-hand-dom_pair"/>
</dbReference>
<proteinExistence type="predicted"/>
<dbReference type="EMBL" id="JTDE01000273">
    <property type="protein sequence ID" value="KAF7261731.1"/>
    <property type="molecule type" value="Genomic_DNA"/>
</dbReference>
<dbReference type="OrthoDB" id="6222219at2759"/>
<feature type="domain" description="EF-hand" evidence="1">
    <location>
        <begin position="40"/>
        <end position="75"/>
    </location>
</feature>
<dbReference type="Proteomes" id="UP000822476">
    <property type="component" value="Unassembled WGS sequence"/>
</dbReference>
<dbReference type="SUPFAM" id="SSF54648">
    <property type="entry name" value="DLC"/>
    <property type="match status" value="1"/>
</dbReference>
<dbReference type="AlphaFoldDB" id="A0A8S9Z987"/>
<dbReference type="SUPFAM" id="SSF47473">
    <property type="entry name" value="EF-hand"/>
    <property type="match status" value="1"/>
</dbReference>
<reference evidence="2" key="1">
    <citation type="submission" date="2019-07" db="EMBL/GenBank/DDBJ databases">
        <title>Annotation for the trematode Paragonimus miyazaki's.</title>
        <authorList>
            <person name="Choi Y.-J."/>
        </authorList>
    </citation>
    <scope>NUCLEOTIDE SEQUENCE</scope>
    <source>
        <strain evidence="2">Japan</strain>
    </source>
</reference>
<dbReference type="Gene3D" id="3.30.740.10">
    <property type="entry name" value="Protein Inhibitor Of Neuronal Nitric Oxide Synthase"/>
    <property type="match status" value="1"/>
</dbReference>
<dbReference type="GO" id="GO:0007017">
    <property type="term" value="P:microtubule-based process"/>
    <property type="evidence" value="ECO:0007669"/>
    <property type="project" value="InterPro"/>
</dbReference>
<evidence type="ECO:0000313" key="2">
    <source>
        <dbReference type="EMBL" id="KAF7261731.1"/>
    </source>
</evidence>
<evidence type="ECO:0000259" key="1">
    <source>
        <dbReference type="PROSITE" id="PS50222"/>
    </source>
</evidence>
<dbReference type="GO" id="GO:0005509">
    <property type="term" value="F:calcium ion binding"/>
    <property type="evidence" value="ECO:0007669"/>
    <property type="project" value="InterPro"/>
</dbReference>
<keyword evidence="3" id="KW-1185">Reference proteome</keyword>
<comment type="caution">
    <text evidence="2">The sequence shown here is derived from an EMBL/GenBank/DDBJ whole genome shotgun (WGS) entry which is preliminary data.</text>
</comment>
<accession>A0A8S9Z987</accession>
<protein>
    <recommendedName>
        <fullName evidence="1">EF-hand domain-containing protein</fullName>
    </recommendedName>
</protein>
<dbReference type="PROSITE" id="PS50222">
    <property type="entry name" value="EF_HAND_2"/>
    <property type="match status" value="1"/>
</dbReference>
<sequence>MSQLSQEDIDFLIQLYYEMEEMRGIVRTNEYEEQLLKYDFTAASARKVANQFDPDRNGTISRDHMYRALNCSPGYSPPLTIPRDINILSSDMGPYLQYFVINMARKNMKYLPDMKQVVSRIKTRLDSLYGSLWHVFIIRGQYWGYYSHDTHTGLVFKKDDLIYVMYRSPTAT</sequence>
<dbReference type="CDD" id="cd21454">
    <property type="entry name" value="DLC-like_TAL"/>
    <property type="match status" value="1"/>
</dbReference>
<gene>
    <name evidence="2" type="ORF">EG68_01033</name>
</gene>
<dbReference type="InterPro" id="IPR002048">
    <property type="entry name" value="EF_hand_dom"/>
</dbReference>
<organism evidence="2 3">
    <name type="scientific">Paragonimus skrjabini miyazakii</name>
    <dbReference type="NCBI Taxonomy" id="59628"/>
    <lineage>
        <taxon>Eukaryota</taxon>
        <taxon>Metazoa</taxon>
        <taxon>Spiralia</taxon>
        <taxon>Lophotrochozoa</taxon>
        <taxon>Platyhelminthes</taxon>
        <taxon>Trematoda</taxon>
        <taxon>Digenea</taxon>
        <taxon>Plagiorchiida</taxon>
        <taxon>Troglotremata</taxon>
        <taxon>Troglotrematidae</taxon>
        <taxon>Paragonimus</taxon>
    </lineage>
</organism>
<dbReference type="GO" id="GO:0030286">
    <property type="term" value="C:dynein complex"/>
    <property type="evidence" value="ECO:0007669"/>
    <property type="project" value="InterPro"/>
</dbReference>
<dbReference type="InterPro" id="IPR037177">
    <property type="entry name" value="DLC_sf"/>
</dbReference>